<name>A0A2W5KC43_9GAMM</name>
<protein>
    <submittedName>
        <fullName evidence="1">Uncharacterized protein</fullName>
    </submittedName>
</protein>
<evidence type="ECO:0000313" key="1">
    <source>
        <dbReference type="EMBL" id="PZQ13224.1"/>
    </source>
</evidence>
<comment type="caution">
    <text evidence="1">The sequence shown here is derived from an EMBL/GenBank/DDBJ whole genome shotgun (WGS) entry which is preliminary data.</text>
</comment>
<dbReference type="AlphaFoldDB" id="A0A2W5KC43"/>
<sequence length="62" mass="6949">MNHLFAFACSGQDDVFSGYAWSVFRAFDEGEYSHAGDPDETDPEAKYTRAQIMAIVARDLVQ</sequence>
<organism evidence="1 2">
    <name type="scientific">Rhodanobacter denitrificans</name>
    <dbReference type="NCBI Taxonomy" id="666685"/>
    <lineage>
        <taxon>Bacteria</taxon>
        <taxon>Pseudomonadati</taxon>
        <taxon>Pseudomonadota</taxon>
        <taxon>Gammaproteobacteria</taxon>
        <taxon>Lysobacterales</taxon>
        <taxon>Rhodanobacteraceae</taxon>
        <taxon>Rhodanobacter</taxon>
    </lineage>
</organism>
<evidence type="ECO:0000313" key="2">
    <source>
        <dbReference type="Proteomes" id="UP000249046"/>
    </source>
</evidence>
<reference evidence="1 2" key="1">
    <citation type="submission" date="2017-08" db="EMBL/GenBank/DDBJ databases">
        <title>Infants hospitalized years apart are colonized by the same room-sourced microbial strains.</title>
        <authorList>
            <person name="Brooks B."/>
            <person name="Olm M.R."/>
            <person name="Firek B.A."/>
            <person name="Baker R."/>
            <person name="Thomas B.C."/>
            <person name="Morowitz M.J."/>
            <person name="Banfield J.F."/>
        </authorList>
    </citation>
    <scope>NUCLEOTIDE SEQUENCE [LARGE SCALE GENOMIC DNA]</scope>
    <source>
        <strain evidence="1">S2_005_003_R2_42</strain>
    </source>
</reference>
<dbReference type="EMBL" id="QFPO01000010">
    <property type="protein sequence ID" value="PZQ13224.1"/>
    <property type="molecule type" value="Genomic_DNA"/>
</dbReference>
<dbReference type="Proteomes" id="UP000249046">
    <property type="component" value="Unassembled WGS sequence"/>
</dbReference>
<accession>A0A2W5KC43</accession>
<gene>
    <name evidence="1" type="ORF">DI564_12010</name>
</gene>
<proteinExistence type="predicted"/>